<dbReference type="OrthoDB" id="2690866at2759"/>
<proteinExistence type="predicted"/>
<evidence type="ECO:0000313" key="4">
    <source>
        <dbReference type="Proteomes" id="UP000719766"/>
    </source>
</evidence>
<evidence type="ECO:0000313" key="3">
    <source>
        <dbReference type="EMBL" id="KAG1795950.1"/>
    </source>
</evidence>
<dbReference type="RefSeq" id="XP_041161603.1">
    <property type="nucleotide sequence ID" value="XM_041306355.1"/>
</dbReference>
<accession>A0A9P7AUA9</accession>
<feature type="coiled-coil region" evidence="1">
    <location>
        <begin position="264"/>
        <end position="291"/>
    </location>
</feature>
<dbReference type="AlphaFoldDB" id="A0A9P7AUA9"/>
<keyword evidence="4" id="KW-1185">Reference proteome</keyword>
<feature type="region of interest" description="Disordered" evidence="2">
    <location>
        <begin position="1"/>
        <end position="24"/>
    </location>
</feature>
<dbReference type="EMBL" id="JABBWE010000020">
    <property type="protein sequence ID" value="KAG1795950.1"/>
    <property type="molecule type" value="Genomic_DNA"/>
</dbReference>
<keyword evidence="1" id="KW-0175">Coiled coil</keyword>
<dbReference type="GeneID" id="64600119"/>
<name>A0A9P7AUA9_9AGAM</name>
<evidence type="ECO:0000256" key="2">
    <source>
        <dbReference type="SAM" id="MobiDB-lite"/>
    </source>
</evidence>
<dbReference type="Proteomes" id="UP000719766">
    <property type="component" value="Unassembled WGS sequence"/>
</dbReference>
<evidence type="ECO:0000256" key="1">
    <source>
        <dbReference type="SAM" id="Coils"/>
    </source>
</evidence>
<reference evidence="3" key="1">
    <citation type="journal article" date="2020" name="New Phytol.">
        <title>Comparative genomics reveals dynamic genome evolution in host specialist ectomycorrhizal fungi.</title>
        <authorList>
            <person name="Lofgren L.A."/>
            <person name="Nguyen N.H."/>
            <person name="Vilgalys R."/>
            <person name="Ruytinx J."/>
            <person name="Liao H.L."/>
            <person name="Branco S."/>
            <person name="Kuo A."/>
            <person name="LaButti K."/>
            <person name="Lipzen A."/>
            <person name="Andreopoulos W."/>
            <person name="Pangilinan J."/>
            <person name="Riley R."/>
            <person name="Hundley H."/>
            <person name="Na H."/>
            <person name="Barry K."/>
            <person name="Grigoriev I.V."/>
            <person name="Stajich J.E."/>
            <person name="Kennedy P.G."/>
        </authorList>
    </citation>
    <scope>NUCLEOTIDE SEQUENCE</scope>
    <source>
        <strain evidence="3">S12</strain>
    </source>
</reference>
<comment type="caution">
    <text evidence="3">The sequence shown here is derived from an EMBL/GenBank/DDBJ whole genome shotgun (WGS) entry which is preliminary data.</text>
</comment>
<sequence>MISLIQPKHESSDTARPSKRQKTEVLTHVLPLGKQKNPAFVPLLVSPSCSTTEPEATSSSTPSDIEIECDKSQADNTDVVYDMNEDLLRVLRLFDCCSTEISERPANNCLSLEDIVRQWNLVSGPEGMVDDYINIDEDSACGSSDTKDTSHQYDTLCEGKKPNKKRRRSVSYIADDRKRTKAHSDRCKRIMDTVMDLDAVSRPFIFLYIARPESVLSKRGKSVVHMSPALQEAFDFMGNSCPVANIEETIKSYIVKQTPLSVKVQRVQAELLTEQRRRQAAEAQLASLTQQ</sequence>
<organism evidence="3 4">
    <name type="scientific">Suillus plorans</name>
    <dbReference type="NCBI Taxonomy" id="116603"/>
    <lineage>
        <taxon>Eukaryota</taxon>
        <taxon>Fungi</taxon>
        <taxon>Dikarya</taxon>
        <taxon>Basidiomycota</taxon>
        <taxon>Agaricomycotina</taxon>
        <taxon>Agaricomycetes</taxon>
        <taxon>Agaricomycetidae</taxon>
        <taxon>Boletales</taxon>
        <taxon>Suillineae</taxon>
        <taxon>Suillaceae</taxon>
        <taxon>Suillus</taxon>
    </lineage>
</organism>
<gene>
    <name evidence="3" type="ORF">HD556DRAFT_1441780</name>
</gene>
<protein>
    <submittedName>
        <fullName evidence="3">Uncharacterized protein</fullName>
    </submittedName>
</protein>